<reference evidence="1 2" key="1">
    <citation type="submission" date="2018-08" db="EMBL/GenBank/DDBJ databases">
        <title>Genomic Encyclopedia of Archaeal and Bacterial Type Strains, Phase II (KMG-II): from individual species to whole genera.</title>
        <authorList>
            <person name="Goeker M."/>
        </authorList>
    </citation>
    <scope>NUCLEOTIDE SEQUENCE [LARGE SCALE GENOMIC DNA]</scope>
    <source>
        <strain evidence="1 2">DSM 45791</strain>
    </source>
</reference>
<evidence type="ECO:0000313" key="2">
    <source>
        <dbReference type="Proteomes" id="UP000256269"/>
    </source>
</evidence>
<dbReference type="EMBL" id="QUNO01000016">
    <property type="protein sequence ID" value="REH36244.1"/>
    <property type="molecule type" value="Genomic_DNA"/>
</dbReference>
<organism evidence="1 2">
    <name type="scientific">Kutzneria buriramensis</name>
    <dbReference type="NCBI Taxonomy" id="1045776"/>
    <lineage>
        <taxon>Bacteria</taxon>
        <taxon>Bacillati</taxon>
        <taxon>Actinomycetota</taxon>
        <taxon>Actinomycetes</taxon>
        <taxon>Pseudonocardiales</taxon>
        <taxon>Pseudonocardiaceae</taxon>
        <taxon>Kutzneria</taxon>
    </lineage>
</organism>
<evidence type="ECO:0000313" key="1">
    <source>
        <dbReference type="EMBL" id="REH36244.1"/>
    </source>
</evidence>
<comment type="caution">
    <text evidence="1">The sequence shown here is derived from an EMBL/GenBank/DDBJ whole genome shotgun (WGS) entry which is preliminary data.</text>
</comment>
<accession>A0A3E0H1V0</accession>
<gene>
    <name evidence="1" type="ORF">BCF44_116113</name>
</gene>
<keyword evidence="2" id="KW-1185">Reference proteome</keyword>
<proteinExistence type="predicted"/>
<dbReference type="Proteomes" id="UP000256269">
    <property type="component" value="Unassembled WGS sequence"/>
</dbReference>
<name>A0A3E0H1V0_9PSEU</name>
<dbReference type="OrthoDB" id="3633708at2"/>
<dbReference type="RefSeq" id="WP_147328794.1">
    <property type="nucleotide sequence ID" value="NZ_CP144375.1"/>
</dbReference>
<protein>
    <submittedName>
        <fullName evidence="1">Uncharacterized protein</fullName>
    </submittedName>
</protein>
<sequence>MSVLSIPDPDGTLAPCPGCGHATVVATTSTGAERLHCGTYEPVCRPARPDNRVARLLNRMVKLVGGDPHK</sequence>
<dbReference type="AlphaFoldDB" id="A0A3E0H1V0"/>